<organism evidence="1 2">
    <name type="scientific">Aquitalea magnusonii</name>
    <dbReference type="NCBI Taxonomy" id="332411"/>
    <lineage>
        <taxon>Bacteria</taxon>
        <taxon>Pseudomonadati</taxon>
        <taxon>Pseudomonadota</taxon>
        <taxon>Betaproteobacteria</taxon>
        <taxon>Neisseriales</taxon>
        <taxon>Chromobacteriaceae</taxon>
        <taxon>Aquitalea</taxon>
    </lineage>
</organism>
<dbReference type="Proteomes" id="UP000198290">
    <property type="component" value="Chromosome"/>
</dbReference>
<accession>A0A3G9GH21</accession>
<keyword evidence="2" id="KW-1185">Reference proteome</keyword>
<dbReference type="KEGG" id="amah:DLM_2304"/>
<sequence length="42" mass="4612">MIPLLIVLSLLTETLRLALDTFWLDPAQAAALLSTLPAPDHR</sequence>
<evidence type="ECO:0000313" key="2">
    <source>
        <dbReference type="Proteomes" id="UP000198290"/>
    </source>
</evidence>
<dbReference type="AlphaFoldDB" id="A0A3G9GH21"/>
<dbReference type="RefSeq" id="WP_269461323.1">
    <property type="nucleotide sequence ID" value="NZ_AP018823.1"/>
</dbReference>
<protein>
    <submittedName>
        <fullName evidence="1">Uncharacterized protein</fullName>
    </submittedName>
</protein>
<reference evidence="1 2" key="2">
    <citation type="journal article" date="2017" name="Genome Announc.">
        <title>Draft genome sequence of Aquitalea magnusonii strain H3, a plant growth-promoting bacterium of duckweed Lemna minor.</title>
        <authorList>
            <person name="Ishizawa H."/>
            <person name="Kuroda M."/>
            <person name="Ike M."/>
        </authorList>
    </citation>
    <scope>NUCLEOTIDE SEQUENCE [LARGE SCALE GENOMIC DNA]</scope>
    <source>
        <strain evidence="1 2">H3</strain>
    </source>
</reference>
<gene>
    <name evidence="1" type="ORF">DLM_2304</name>
</gene>
<name>A0A3G9GH21_9NEIS</name>
<dbReference type="EMBL" id="AP018823">
    <property type="protein sequence ID" value="BBF85919.1"/>
    <property type="molecule type" value="Genomic_DNA"/>
</dbReference>
<proteinExistence type="predicted"/>
<evidence type="ECO:0000313" key="1">
    <source>
        <dbReference type="EMBL" id="BBF85919.1"/>
    </source>
</evidence>
<reference evidence="2" key="1">
    <citation type="journal article" date="2017" name="Biotechnol. Biofuels">
        <title>Evaluation of environmental bacterial communities as a factor affecting the growth of duckweed Lemna minor.</title>
        <authorList>
            <person name="Ishizawa H."/>
            <person name="Kuroda M."/>
            <person name="Morikawa M."/>
            <person name="Ike M."/>
        </authorList>
    </citation>
    <scope>NUCLEOTIDE SEQUENCE [LARGE SCALE GENOMIC DNA]</scope>
    <source>
        <strain evidence="2">H3</strain>
    </source>
</reference>
<reference evidence="2" key="3">
    <citation type="journal article" date="2017" name="Plant Physiol. Biochem.">
        <title>Differential oxidative and antioxidative response of duckweed Lemna minor toward plant growth promoting/inhibiting bacteria.</title>
        <authorList>
            <person name="Ishizawa H."/>
            <person name="Kuroda M."/>
            <person name="Morikawa M."/>
            <person name="Ike M."/>
        </authorList>
    </citation>
    <scope>NUCLEOTIDE SEQUENCE [LARGE SCALE GENOMIC DNA]</scope>
    <source>
        <strain evidence="2">H3</strain>
    </source>
</reference>